<dbReference type="PANTHER" id="PTHR30038:SF0">
    <property type="entry name" value="TUNGSTEN-CONTAINING ALDEHYDE FERREDOXIN OXIDOREDUCTASE"/>
    <property type="match status" value="1"/>
</dbReference>
<dbReference type="InterPro" id="IPR036021">
    <property type="entry name" value="Tungsten_al_ferr_oxy-like_C"/>
</dbReference>
<evidence type="ECO:0000313" key="10">
    <source>
        <dbReference type="EMBL" id="HFK21155.1"/>
    </source>
</evidence>
<dbReference type="InterPro" id="IPR013985">
    <property type="entry name" value="Ald_Fedxn_OxRdtase_dom3"/>
</dbReference>
<reference evidence="10" key="1">
    <citation type="journal article" date="2020" name="mSystems">
        <title>Genome- and Community-Level Interaction Insights into Carbon Utilization and Element Cycling Functions of Hydrothermarchaeota in Hydrothermal Sediment.</title>
        <authorList>
            <person name="Zhou Z."/>
            <person name="Liu Y."/>
            <person name="Xu W."/>
            <person name="Pan J."/>
            <person name="Luo Z.H."/>
            <person name="Li M."/>
        </authorList>
    </citation>
    <scope>NUCLEOTIDE SEQUENCE [LARGE SCALE GENOMIC DNA]</scope>
    <source>
        <strain evidence="10">SpSt-468</strain>
    </source>
</reference>
<evidence type="ECO:0000256" key="6">
    <source>
        <dbReference type="ARBA" id="ARBA00023004"/>
    </source>
</evidence>
<name>A0A7C3J2M4_9CREN</name>
<comment type="caution">
    <text evidence="10">The sequence shown here is derived from an EMBL/GenBank/DDBJ whole genome shotgun (WGS) entry which is preliminary data.</text>
</comment>
<proteinExistence type="inferred from homology"/>
<dbReference type="InterPro" id="IPR051919">
    <property type="entry name" value="W-dependent_AOR"/>
</dbReference>
<evidence type="ECO:0000256" key="4">
    <source>
        <dbReference type="ARBA" id="ARBA00022723"/>
    </source>
</evidence>
<keyword evidence="6" id="KW-0408">Iron</keyword>
<protein>
    <submittedName>
        <fullName evidence="10">Aldehyde ferredoxin oxidoreductase</fullName>
    </submittedName>
</protein>
<keyword evidence="7" id="KW-0411">Iron-sulfur</keyword>
<feature type="domain" description="Aldehyde ferredoxin oxidoreductase N-terminal" evidence="9">
    <location>
        <begin position="7"/>
        <end position="210"/>
    </location>
</feature>
<dbReference type="InterPro" id="IPR036503">
    <property type="entry name" value="Ald_Fedxn_OxRdtase_N_sf"/>
</dbReference>
<evidence type="ECO:0000259" key="9">
    <source>
        <dbReference type="SMART" id="SM00790"/>
    </source>
</evidence>
<gene>
    <name evidence="10" type="ORF">ENS19_07775</name>
</gene>
<dbReference type="SMART" id="SM00790">
    <property type="entry name" value="AFOR_N"/>
    <property type="match status" value="1"/>
</dbReference>
<evidence type="ECO:0000256" key="8">
    <source>
        <dbReference type="ARBA" id="ARBA00049934"/>
    </source>
</evidence>
<sequence>MPPLGGYAGKILRVDLGDETIETEVLKDDVLRTYIGGSSLCARILYDELDPSIGPLDPGNMLIFMTGPLTGTTCPSCGRYCVCTRSPLTGIWAEAHSAGYWGPELKFAGFDGIIVVGKANAPVWLWIKDGKCELRDASTVWGMDTYKTEDCLKKELDDQKAKVACIGPAGERLVRISSIMNDKGRAAGRCGVGAAMGSKKLKAIVVRGTRINVFPAAKEAQLREFLRKIYVTIRSHPTVQIYASYGTDGIMGMMHEYGDVPIKYFTKGEWEGGANNLCGEAMAKTILEKQYSCYRCIIACGREIKIKEGKYAGLEGAGPEYETAAAFGLLCMNSDLQSVAKANDLCNRYGLDTISTGNVIAFAMECYEKGLISKEDIGFELKWGDADAIVEMVRQIGEREGIGALLGEGVKRLSERIDKGAQDFAVHVKGLEVPMHDPRAFKGMGLQYATSHRGACHLRGMFYHIEQGERVPDLGIHKRYERFTVEDKPQPVIAMQNWHDVLDSLIMCKFAILPPASVVAMLSMVTGYDYKLQEAIKAGERAYNLKRLINIRYGIGRKDDTLPKRMLSEPLPDGGCSGMVVELDKMLPEYYRLRGWDENGVPTPQKLIELGLQQ</sequence>
<dbReference type="GO" id="GO:0051539">
    <property type="term" value="F:4 iron, 4 sulfur cluster binding"/>
    <property type="evidence" value="ECO:0007669"/>
    <property type="project" value="UniProtKB-KW"/>
</dbReference>
<dbReference type="GO" id="GO:0009055">
    <property type="term" value="F:electron transfer activity"/>
    <property type="evidence" value="ECO:0007669"/>
    <property type="project" value="InterPro"/>
</dbReference>
<dbReference type="Pfam" id="PF02730">
    <property type="entry name" value="AFOR_N"/>
    <property type="match status" value="1"/>
</dbReference>
<dbReference type="InterPro" id="IPR013983">
    <property type="entry name" value="Ald_Fedxn_OxRdtase_N"/>
</dbReference>
<dbReference type="Gene3D" id="1.10.599.10">
    <property type="entry name" value="Aldehyde Ferredoxin Oxidoreductase Protein, subunit A, domain 3"/>
    <property type="match status" value="1"/>
</dbReference>
<dbReference type="Pfam" id="PF01314">
    <property type="entry name" value="AFOR_C"/>
    <property type="match status" value="1"/>
</dbReference>
<accession>A0A7C3J2M4</accession>
<dbReference type="GO" id="GO:0046872">
    <property type="term" value="F:metal ion binding"/>
    <property type="evidence" value="ECO:0007669"/>
    <property type="project" value="UniProtKB-KW"/>
</dbReference>
<keyword evidence="5" id="KW-0560">Oxidoreductase</keyword>
<dbReference type="Gene3D" id="1.10.569.10">
    <property type="entry name" value="Aldehyde Ferredoxin Oxidoreductase Protein, subunit A, domain 2"/>
    <property type="match status" value="1"/>
</dbReference>
<comment type="cofactor">
    <cofactor evidence="1">
        <name>[4Fe-4S] cluster</name>
        <dbReference type="ChEBI" id="CHEBI:49883"/>
    </cofactor>
</comment>
<comment type="similarity">
    <text evidence="2">Belongs to the AOR/FOR family.</text>
</comment>
<evidence type="ECO:0000256" key="2">
    <source>
        <dbReference type="ARBA" id="ARBA00011032"/>
    </source>
</evidence>
<dbReference type="GO" id="GO:0016625">
    <property type="term" value="F:oxidoreductase activity, acting on the aldehyde or oxo group of donors, iron-sulfur protein as acceptor"/>
    <property type="evidence" value="ECO:0007669"/>
    <property type="project" value="InterPro"/>
</dbReference>
<dbReference type="InterPro" id="IPR013984">
    <property type="entry name" value="Ald_Fedxn_OxRdtase_dom2"/>
</dbReference>
<comment type="cofactor">
    <cofactor evidence="8">
        <name>tungstopterin</name>
        <dbReference type="ChEBI" id="CHEBI:30402"/>
    </cofactor>
</comment>
<dbReference type="InterPro" id="IPR001203">
    <property type="entry name" value="OxRdtase_Ald_Fedxn_C"/>
</dbReference>
<evidence type="ECO:0000256" key="7">
    <source>
        <dbReference type="ARBA" id="ARBA00023014"/>
    </source>
</evidence>
<dbReference type="AlphaFoldDB" id="A0A7C3J2M4"/>
<dbReference type="PANTHER" id="PTHR30038">
    <property type="entry name" value="ALDEHYDE FERREDOXIN OXIDOREDUCTASE"/>
    <property type="match status" value="1"/>
</dbReference>
<evidence type="ECO:0000256" key="1">
    <source>
        <dbReference type="ARBA" id="ARBA00001966"/>
    </source>
</evidence>
<dbReference type="Gene3D" id="3.60.9.10">
    <property type="entry name" value="Aldehyde ferredoxin oxidoreductase, N-terminal domain"/>
    <property type="match status" value="1"/>
</dbReference>
<evidence type="ECO:0000256" key="5">
    <source>
        <dbReference type="ARBA" id="ARBA00023002"/>
    </source>
</evidence>
<dbReference type="SUPFAM" id="SSF48310">
    <property type="entry name" value="Aldehyde ferredoxin oxidoreductase, C-terminal domains"/>
    <property type="match status" value="1"/>
</dbReference>
<organism evidence="10">
    <name type="scientific">Candidatus Methanomethylicus mesodigestus</name>
    <dbReference type="NCBI Taxonomy" id="1867258"/>
    <lineage>
        <taxon>Archaea</taxon>
        <taxon>Thermoproteota</taxon>
        <taxon>Methanosuratincolia</taxon>
        <taxon>Candidatus Methanomethylicales</taxon>
        <taxon>Candidatus Methanomethylicaceae</taxon>
        <taxon>Candidatus Methanomethylicus</taxon>
    </lineage>
</organism>
<keyword evidence="4" id="KW-0479">Metal-binding</keyword>
<dbReference type="SUPFAM" id="SSF56228">
    <property type="entry name" value="Aldehyde ferredoxin oxidoreductase, N-terminal domain"/>
    <property type="match status" value="1"/>
</dbReference>
<keyword evidence="3" id="KW-0004">4Fe-4S</keyword>
<evidence type="ECO:0000256" key="3">
    <source>
        <dbReference type="ARBA" id="ARBA00022485"/>
    </source>
</evidence>
<dbReference type="EMBL" id="DSTX01000013">
    <property type="protein sequence ID" value="HFK21155.1"/>
    <property type="molecule type" value="Genomic_DNA"/>
</dbReference>